<evidence type="ECO:0000256" key="3">
    <source>
        <dbReference type="ARBA" id="ARBA00022737"/>
    </source>
</evidence>
<dbReference type="PROSITE" id="PS50157">
    <property type="entry name" value="ZINC_FINGER_C2H2_2"/>
    <property type="match status" value="1"/>
</dbReference>
<feature type="region of interest" description="Disordered" evidence="8">
    <location>
        <begin position="585"/>
        <end position="605"/>
    </location>
</feature>
<evidence type="ECO:0000256" key="6">
    <source>
        <dbReference type="ARBA" id="ARBA00023242"/>
    </source>
</evidence>
<evidence type="ECO:0000256" key="1">
    <source>
        <dbReference type="ARBA" id="ARBA00004123"/>
    </source>
</evidence>
<dbReference type="PANTHER" id="PTHR24406">
    <property type="entry name" value="TRANSCRIPTIONAL REPRESSOR CTCFL-RELATED"/>
    <property type="match status" value="1"/>
</dbReference>
<gene>
    <name evidence="10" type="ORF">N7G274_009601</name>
</gene>
<organism evidence="10 11">
    <name type="scientific">Stereocaulon virgatum</name>
    <dbReference type="NCBI Taxonomy" id="373712"/>
    <lineage>
        <taxon>Eukaryota</taxon>
        <taxon>Fungi</taxon>
        <taxon>Dikarya</taxon>
        <taxon>Ascomycota</taxon>
        <taxon>Pezizomycotina</taxon>
        <taxon>Lecanoromycetes</taxon>
        <taxon>OSLEUM clade</taxon>
        <taxon>Lecanoromycetidae</taxon>
        <taxon>Lecanorales</taxon>
        <taxon>Lecanorineae</taxon>
        <taxon>Stereocaulaceae</taxon>
        <taxon>Stereocaulon</taxon>
    </lineage>
</organism>
<dbReference type="InterPro" id="IPR050888">
    <property type="entry name" value="ZnF_C2H2-type_TF"/>
</dbReference>
<feature type="domain" description="C2H2-type" evidence="9">
    <location>
        <begin position="608"/>
        <end position="635"/>
    </location>
</feature>
<feature type="compositionally biased region" description="Basic and acidic residues" evidence="8">
    <location>
        <begin position="828"/>
        <end position="843"/>
    </location>
</feature>
<comment type="subcellular location">
    <subcellularLocation>
        <location evidence="1">Nucleus</location>
    </subcellularLocation>
</comment>
<feature type="region of interest" description="Disordered" evidence="8">
    <location>
        <begin position="238"/>
        <end position="257"/>
    </location>
</feature>
<accession>A0ABR3ZY89</accession>
<dbReference type="PROSITE" id="PS00028">
    <property type="entry name" value="ZINC_FINGER_C2H2_1"/>
    <property type="match status" value="1"/>
</dbReference>
<evidence type="ECO:0000256" key="7">
    <source>
        <dbReference type="PROSITE-ProRule" id="PRU00042"/>
    </source>
</evidence>
<feature type="compositionally biased region" description="Acidic residues" evidence="8">
    <location>
        <begin position="801"/>
        <end position="816"/>
    </location>
</feature>
<evidence type="ECO:0000259" key="9">
    <source>
        <dbReference type="PROSITE" id="PS50157"/>
    </source>
</evidence>
<feature type="region of interest" description="Disordered" evidence="8">
    <location>
        <begin position="473"/>
        <end position="541"/>
    </location>
</feature>
<evidence type="ECO:0000313" key="10">
    <source>
        <dbReference type="EMBL" id="KAL2037656.1"/>
    </source>
</evidence>
<dbReference type="EMBL" id="JBEFKJ010000038">
    <property type="protein sequence ID" value="KAL2037656.1"/>
    <property type="molecule type" value="Genomic_DNA"/>
</dbReference>
<reference evidence="10 11" key="1">
    <citation type="submission" date="2024-09" db="EMBL/GenBank/DDBJ databases">
        <title>Rethinking Asexuality: The Enigmatic Case of Functional Sexual Genes in Lepraria (Stereocaulaceae).</title>
        <authorList>
            <person name="Doellman M."/>
            <person name="Sun Y."/>
            <person name="Barcenas-Pena A."/>
            <person name="Lumbsch H.T."/>
            <person name="Grewe F."/>
        </authorList>
    </citation>
    <scope>NUCLEOTIDE SEQUENCE [LARGE SCALE GENOMIC DNA]</scope>
    <source>
        <strain evidence="10 11">Mercado 3170</strain>
    </source>
</reference>
<dbReference type="Proteomes" id="UP001590950">
    <property type="component" value="Unassembled WGS sequence"/>
</dbReference>
<dbReference type="SMART" id="SM00355">
    <property type="entry name" value="ZnF_C2H2"/>
    <property type="match status" value="4"/>
</dbReference>
<evidence type="ECO:0000256" key="4">
    <source>
        <dbReference type="ARBA" id="ARBA00022771"/>
    </source>
</evidence>
<evidence type="ECO:0000256" key="8">
    <source>
        <dbReference type="SAM" id="MobiDB-lite"/>
    </source>
</evidence>
<keyword evidence="5" id="KW-0862">Zinc</keyword>
<dbReference type="InterPro" id="IPR013087">
    <property type="entry name" value="Znf_C2H2_type"/>
</dbReference>
<evidence type="ECO:0000256" key="2">
    <source>
        <dbReference type="ARBA" id="ARBA00022723"/>
    </source>
</evidence>
<evidence type="ECO:0000313" key="11">
    <source>
        <dbReference type="Proteomes" id="UP001590950"/>
    </source>
</evidence>
<protein>
    <recommendedName>
        <fullName evidence="9">C2H2-type domain-containing protein</fullName>
    </recommendedName>
</protein>
<feature type="compositionally biased region" description="Basic and acidic residues" evidence="8">
    <location>
        <begin position="791"/>
        <end position="800"/>
    </location>
</feature>
<dbReference type="SUPFAM" id="SSF57667">
    <property type="entry name" value="beta-beta-alpha zinc fingers"/>
    <property type="match status" value="1"/>
</dbReference>
<keyword evidence="3" id="KW-0677">Repeat</keyword>
<feature type="region of interest" description="Disordered" evidence="8">
    <location>
        <begin position="1"/>
        <end position="60"/>
    </location>
</feature>
<dbReference type="Gene3D" id="3.30.160.60">
    <property type="entry name" value="Classic Zinc Finger"/>
    <property type="match status" value="1"/>
</dbReference>
<comment type="caution">
    <text evidence="10">The sequence shown here is derived from an EMBL/GenBank/DDBJ whole genome shotgun (WGS) entry which is preliminary data.</text>
</comment>
<name>A0ABR3ZY89_9LECA</name>
<keyword evidence="2" id="KW-0479">Metal-binding</keyword>
<keyword evidence="4 7" id="KW-0863">Zinc-finger</keyword>
<evidence type="ECO:0000256" key="5">
    <source>
        <dbReference type="ARBA" id="ARBA00022833"/>
    </source>
</evidence>
<keyword evidence="11" id="KW-1185">Reference proteome</keyword>
<feature type="region of interest" description="Disordered" evidence="8">
    <location>
        <begin position="791"/>
        <end position="856"/>
    </location>
</feature>
<sequence>MTDRKRPRSEAEAMQESGQYDLRKRRHTTQNGQSPSIHGHMQRQMGPPPTPSPTDPELEPCNTLLAPNSDIMFPLSPGLHQRPNYPKQINEQINDLGYFQDGQTSFKLRPNPPEALQSLNYQPDPWDSQGINGGTTQPIMNQNRTVARQRMLQSMPDHYWEPPESDFESSASGGAHRDSAYYTQTMGSRSLISFEPQASNQDCQSLTGKLSGMEIPHDSPYMAYQNFPPESQYPFPAQQVLQQRSQQPAQQSAQQVLPQNHQEVDPLLDDMKCEEPECKYEAKNASDQKKHKLRHEKPHICNVEGCTWSSGFSTTNDLDRHKSSKHGIISGKAWMCAAPCCSKKGKLWPRADNFRQHIKRLHPTLDVATVMDQSWELGCSQIGKKSNHHYLEQSQQEAKFSHPSIGPQQNWVSLHDLSMGQSNSSAMSIYPQDHALLPSHSVARPQDPVHLDVRDDTTHVMQIDPVINNRQAKLKQQQHFTPWARGRRVAVPKSPSKGASTSQTKPPLLMCTEQTPSSSSVKASVDSEGSKASDHSSSTPTEITPEIFLSMTSNIANQLNTTGQEKKLDLESFIKSCLQDLLDSNKVGKHSSGDSPERDSATSKKGDFGCKWCDKSKKTQCDLKKHEKRHTRPYGCTYTSCPRRFGSKNDWKRHENTQHWQIEAWKCGEPRKKAKNAVQIAHTKCKTKDQCGRVFYRRELFQAHLENDRETDHNIKDVEHVKNQCKIRRVGRNGQRGFWCGFCQEVKPLSKKALEAWDERFTHIDVEHFMKGQKIEDWFPIDKDIPRELLDQQKDGSEDEKGSDEDDSGSDVDDDASQSLPPPSVQSIKDHDAVQVNQDDDKRRPSRQASSAKQRGEPMWICCQCGDGPKIRRINDSCMGSCAHKPCGNCKRARSGTFE</sequence>
<feature type="compositionally biased region" description="Basic and acidic residues" evidence="8">
    <location>
        <begin position="1"/>
        <end position="11"/>
    </location>
</feature>
<keyword evidence="6" id="KW-0539">Nucleus</keyword>
<feature type="compositionally biased region" description="Low complexity" evidence="8">
    <location>
        <begin position="517"/>
        <end position="527"/>
    </location>
</feature>
<dbReference type="InterPro" id="IPR036236">
    <property type="entry name" value="Znf_C2H2_sf"/>
</dbReference>
<proteinExistence type="predicted"/>
<feature type="compositionally biased region" description="Basic and acidic residues" evidence="8">
    <location>
        <begin position="591"/>
        <end position="605"/>
    </location>
</feature>